<reference evidence="3" key="2">
    <citation type="submission" date="2025-08" db="UniProtKB">
        <authorList>
            <consortium name="RefSeq"/>
        </authorList>
    </citation>
    <scope>IDENTIFICATION</scope>
</reference>
<evidence type="ECO:0000313" key="2">
    <source>
        <dbReference type="Proteomes" id="UP001652625"/>
    </source>
</evidence>
<keyword evidence="2" id="KW-1185">Reference proteome</keyword>
<dbReference type="GeneID" id="136075758"/>
<name>A0ABM4B8R3_HYDVU</name>
<sequence>MIKKLMMYGIRGVPCRWIADYLSKRTQSIYNGNKKLTNSSLISCGVPQGSILGPLLFLIYVNDLWRATNISTIMFADDSNFFISGKDIPQLFVQMNNELDKISLWFNANKLSINSSKSKFSLFYPLKKKKKIPISFPKLVIENTDVSRESVTKFLGVLIDENITWNKHLIDENITWNKPGSKISKSIGVLYLSRDLLNKHHVKQICFSFIRSYLNYANIACCSTSKSKLEALYRKQKHALRIINFKNENIHAKPLFEIMNIFTLYEINVYKILCLMYKSKFQQCPSVFNDLYEIKPNIKLLYAKQA</sequence>
<organism evidence="2 3">
    <name type="scientific">Hydra vulgaris</name>
    <name type="common">Hydra</name>
    <name type="synonym">Hydra attenuata</name>
    <dbReference type="NCBI Taxonomy" id="6087"/>
    <lineage>
        <taxon>Eukaryota</taxon>
        <taxon>Metazoa</taxon>
        <taxon>Cnidaria</taxon>
        <taxon>Hydrozoa</taxon>
        <taxon>Hydroidolina</taxon>
        <taxon>Anthoathecata</taxon>
        <taxon>Aplanulata</taxon>
        <taxon>Hydridae</taxon>
        <taxon>Hydra</taxon>
    </lineage>
</organism>
<gene>
    <name evidence="3" type="primary">LOC136075758</name>
</gene>
<dbReference type="PROSITE" id="PS50878">
    <property type="entry name" value="RT_POL"/>
    <property type="match status" value="1"/>
</dbReference>
<feature type="domain" description="Reverse transcriptase" evidence="1">
    <location>
        <begin position="1"/>
        <end position="159"/>
    </location>
</feature>
<reference evidence="2" key="1">
    <citation type="submission" date="2025-05" db="UniProtKB">
        <authorList>
            <consortium name="RefSeq"/>
        </authorList>
    </citation>
    <scope>NUCLEOTIDE SEQUENCE [LARGE SCALE GENOMIC DNA]</scope>
</reference>
<evidence type="ECO:0000313" key="3">
    <source>
        <dbReference type="RefSeq" id="XP_065645267.1"/>
    </source>
</evidence>
<accession>A0ABM4B8R3</accession>
<dbReference type="RefSeq" id="XP_065645267.1">
    <property type="nucleotide sequence ID" value="XM_065789195.1"/>
</dbReference>
<dbReference type="InterPro" id="IPR000477">
    <property type="entry name" value="RT_dom"/>
</dbReference>
<proteinExistence type="predicted"/>
<dbReference type="PANTHER" id="PTHR33332">
    <property type="entry name" value="REVERSE TRANSCRIPTASE DOMAIN-CONTAINING PROTEIN"/>
    <property type="match status" value="1"/>
</dbReference>
<protein>
    <submittedName>
        <fullName evidence="3">Uncharacterized protein LOC136075758</fullName>
    </submittedName>
</protein>
<evidence type="ECO:0000259" key="1">
    <source>
        <dbReference type="PROSITE" id="PS50878"/>
    </source>
</evidence>
<dbReference type="Pfam" id="PF00078">
    <property type="entry name" value="RVT_1"/>
    <property type="match status" value="1"/>
</dbReference>
<dbReference type="Proteomes" id="UP001652625">
    <property type="component" value="Chromosome 02"/>
</dbReference>